<dbReference type="Gene3D" id="3.40.50.1010">
    <property type="entry name" value="5'-nuclease"/>
    <property type="match status" value="1"/>
</dbReference>
<dbReference type="SUPFAM" id="SSF88723">
    <property type="entry name" value="PIN domain-like"/>
    <property type="match status" value="1"/>
</dbReference>
<evidence type="ECO:0000313" key="2">
    <source>
        <dbReference type="EMBL" id="KKU69671.1"/>
    </source>
</evidence>
<proteinExistence type="predicted"/>
<comment type="caution">
    <text evidence="2">The sequence shown here is derived from an EMBL/GenBank/DDBJ whole genome shotgun (WGS) entry which is preliminary data.</text>
</comment>
<evidence type="ECO:0000259" key="1">
    <source>
        <dbReference type="Pfam" id="PF01850"/>
    </source>
</evidence>
<gene>
    <name evidence="2" type="ORF">UX92_C0012G0014</name>
</gene>
<sequence length="166" mass="18598">MAMSMNTSKTNGNLGIDKSILNKTVALDSMVFIYLIEKTEPYFTTCRHLLSLAESGQIIALSSIISVLETLSPSKYIPAEYTQTEIVNFFKSTPGVSICPVDWPICLEAARLRRENKFLKTPDSIQLATAIANHADFFITHDTRLQKLRLPNLKIISLDRHGRAVK</sequence>
<dbReference type="EMBL" id="LCOA01000012">
    <property type="protein sequence ID" value="KKU69671.1"/>
    <property type="molecule type" value="Genomic_DNA"/>
</dbReference>
<name>A0A0G1SJT8_9BACT</name>
<reference evidence="2 3" key="1">
    <citation type="journal article" date="2015" name="Nature">
        <title>rRNA introns, odd ribosomes, and small enigmatic genomes across a large radiation of phyla.</title>
        <authorList>
            <person name="Brown C.T."/>
            <person name="Hug L.A."/>
            <person name="Thomas B.C."/>
            <person name="Sharon I."/>
            <person name="Castelle C.J."/>
            <person name="Singh A."/>
            <person name="Wilkins M.J."/>
            <person name="Williams K.H."/>
            <person name="Banfield J.F."/>
        </authorList>
    </citation>
    <scope>NUCLEOTIDE SEQUENCE [LARGE SCALE GENOMIC DNA]</scope>
</reference>
<dbReference type="Proteomes" id="UP000034565">
    <property type="component" value="Unassembled WGS sequence"/>
</dbReference>
<dbReference type="InterPro" id="IPR002716">
    <property type="entry name" value="PIN_dom"/>
</dbReference>
<dbReference type="Pfam" id="PF01850">
    <property type="entry name" value="PIN"/>
    <property type="match status" value="1"/>
</dbReference>
<organism evidence="2 3">
    <name type="scientific">Candidatus Amesbacteria bacterium GW2011_GWA1_47_20</name>
    <dbReference type="NCBI Taxonomy" id="1618354"/>
    <lineage>
        <taxon>Bacteria</taxon>
        <taxon>Candidatus Amesiibacteriota</taxon>
    </lineage>
</organism>
<feature type="domain" description="PIN" evidence="1">
    <location>
        <begin position="26"/>
        <end position="148"/>
    </location>
</feature>
<protein>
    <submittedName>
        <fullName evidence="2">PilT protein domain protein</fullName>
    </submittedName>
</protein>
<accession>A0A0G1SJT8</accession>
<dbReference type="AlphaFoldDB" id="A0A0G1SJT8"/>
<dbReference type="InterPro" id="IPR029060">
    <property type="entry name" value="PIN-like_dom_sf"/>
</dbReference>
<evidence type="ECO:0000313" key="3">
    <source>
        <dbReference type="Proteomes" id="UP000034565"/>
    </source>
</evidence>